<dbReference type="GeneID" id="94344754"/>
<name>A0A976FEE7_BRELC</name>
<dbReference type="RefSeq" id="XP_067814685.1">
    <property type="nucleotide sequence ID" value="XM_067959083.1"/>
</dbReference>
<dbReference type="KEGG" id="blac:94344754"/>
<protein>
    <submittedName>
        <fullName evidence="2">Uncharacterized protein</fullName>
    </submittedName>
</protein>
<dbReference type="OrthoDB" id="126379at2759"/>
<proteinExistence type="predicted"/>
<sequence>MLQVRTQDVRTSCQNDESSKLTPLIVESVESDDSNIHKILAELFADLECKKQSFNREEEAFRHGAEQLNGLKEEHAELLRKLELYKRRQKERLGMQKMLVDLKQENGDCERVQDIESDSESDSDHKNRDCRSSSSYRGRRRRSGFEKERKRLKRFQSDLSLRFKLLQSECRRSDLEVEKQMADLRREYADACLFGNSLSF</sequence>
<feature type="region of interest" description="Disordered" evidence="1">
    <location>
        <begin position="113"/>
        <end position="145"/>
    </location>
</feature>
<dbReference type="EMBL" id="SHOA02000002">
    <property type="protein sequence ID" value="TDH65186.1"/>
    <property type="molecule type" value="Genomic_DNA"/>
</dbReference>
<evidence type="ECO:0000313" key="2">
    <source>
        <dbReference type="EMBL" id="TDH65186.1"/>
    </source>
</evidence>
<evidence type="ECO:0000313" key="3">
    <source>
        <dbReference type="Proteomes" id="UP000294530"/>
    </source>
</evidence>
<dbReference type="Proteomes" id="UP000294530">
    <property type="component" value="Unassembled WGS sequence"/>
</dbReference>
<keyword evidence="3" id="KW-1185">Reference proteome</keyword>
<dbReference type="AlphaFoldDB" id="A0A976FEE7"/>
<reference evidence="2 3" key="1">
    <citation type="journal article" date="2021" name="Genome Biol.">
        <title>AFLAP: assembly-free linkage analysis pipeline using k-mers from genome sequencing data.</title>
        <authorList>
            <person name="Fletcher K."/>
            <person name="Zhang L."/>
            <person name="Gil J."/>
            <person name="Han R."/>
            <person name="Cavanaugh K."/>
            <person name="Michelmore R."/>
        </authorList>
    </citation>
    <scope>NUCLEOTIDE SEQUENCE [LARGE SCALE GENOMIC DNA]</scope>
    <source>
        <strain evidence="2 3">SF5</strain>
    </source>
</reference>
<organism evidence="2 3">
    <name type="scientific">Bremia lactucae</name>
    <name type="common">Lettuce downy mildew</name>
    <dbReference type="NCBI Taxonomy" id="4779"/>
    <lineage>
        <taxon>Eukaryota</taxon>
        <taxon>Sar</taxon>
        <taxon>Stramenopiles</taxon>
        <taxon>Oomycota</taxon>
        <taxon>Peronosporomycetes</taxon>
        <taxon>Peronosporales</taxon>
        <taxon>Peronosporaceae</taxon>
        <taxon>Bremia</taxon>
    </lineage>
</organism>
<evidence type="ECO:0000256" key="1">
    <source>
        <dbReference type="SAM" id="MobiDB-lite"/>
    </source>
</evidence>
<accession>A0A976FEE7</accession>
<gene>
    <name evidence="2" type="ORF">CCR75_000978</name>
</gene>
<feature type="compositionally biased region" description="Basic and acidic residues" evidence="1">
    <location>
        <begin position="122"/>
        <end position="131"/>
    </location>
</feature>
<comment type="caution">
    <text evidence="2">The sequence shown here is derived from an EMBL/GenBank/DDBJ whole genome shotgun (WGS) entry which is preliminary data.</text>
</comment>